<dbReference type="Gene3D" id="3.40.50.300">
    <property type="entry name" value="P-loop containing nucleotide triphosphate hydrolases"/>
    <property type="match status" value="2"/>
</dbReference>
<dbReference type="SUPFAM" id="SSF52540">
    <property type="entry name" value="P-loop containing nucleoside triphosphate hydrolases"/>
    <property type="match status" value="1"/>
</dbReference>
<dbReference type="GO" id="GO:0016787">
    <property type="term" value="F:hydrolase activity"/>
    <property type="evidence" value="ECO:0007669"/>
    <property type="project" value="UniProtKB-UniRule"/>
</dbReference>
<keyword evidence="1 5" id="KW-0547">Nucleotide-binding</keyword>
<evidence type="ECO:0000313" key="7">
    <source>
        <dbReference type="EMBL" id="CAE6444861.1"/>
    </source>
</evidence>
<dbReference type="GO" id="GO:0004386">
    <property type="term" value="F:helicase activity"/>
    <property type="evidence" value="ECO:0007669"/>
    <property type="project" value="UniProtKB-UniRule"/>
</dbReference>
<accession>A0A8H3B0A8</accession>
<sequence>MDSSPAGDRWAVGLAPRALKELQKFKKDRSSLDIVWDKIKELSYGKFVQENHSAIIGTTSKIPIYVARLDNDLRMIYHIDIVADKIREFDHQVVKILRIDARAHIDYNLWVRVSSYLFREYDNEYRKRSGKYVAATKSLYNSILDNKSAADTAEGAGTEAPLKILQPLGRIRLPPDPDPCQYEIINHRGASIVIGRSGTGKTTALIYKMHAIDQSSTTPIRQMFVTRSRVLARHVESSFGRLVDSINMESEVAEELGEKPKDLDQALVEFDNEVDLRTDLPSRFSLLDKSHFPLFISFDKLCSLLEADIHEEQKVEKREVWSARPMWKRNIIGFKEFKEVYWPQLKDSLISGLNPSLVYSEVVGVIKGYSETLECTNGYLSLDQYLGGAAHKVSAHLDENTKKQIYSIFSEYRRIKGTRFELDHADRCHYILEMFKQKESRQSPDEVHKNQLDCLYVDEVQDNLMTDIRMLRRLCGSIDNTYWGGDTAQTIVAGSAFRIKDLGSYIYTEAYDTSTHASDCRRCSSSSAPSKFELTINYRSHEGIVRCAASIVDVLYNLFPQSLDRLPREAADDKSTEHLPIVFTDTSSQISLFEDFLLKSSSSLGAQQAVLVKSEEIAEQLSSRISEFCPILTIADSKGLEFDDIILYNFFSESDCEEAWDFVHGFPMKAHRNARDSIPPLSLCNELKLLYVALTRAQKRCWIWDHGYVIDAMKKFWEAQGLVATKSITNMVSWGSNTSNSAQWIAKGQEYFANGMYKLAAGCFKRGGNEAASSYRIAMAYYQMSRAKIQMLRGDTEESRSKLCTAAKELGDCAAQAQGQSARHLWFHTAICLELAHEILGSADAFVNGGFLNEAASVVIRQAEWTLPLEGKRSTKALEQLDMMIEKMVVSQAKLKPTLRKELNIYRVIRKGGLKFIMVNDWNQTNPEESLRKALILHNLLQDMGWLNSRFVGDIVARLNEWNSYNSITSKIVQASEPSKIIAAQHLFGFKPASSEIYASPYCIVAEGSLVAETAHKYPFTIQRNSYNELLVPSRWVDKIMKDEFRGRLHDRLRKIYFGLRSGWTSPLAFNPRVIQPTKMSRPMTRAITSDKGFKNRFNVVNLAIEAFAPVCNIQFEAKSSLANPGLVQLWVRRLFDTVYPPTGMFEEIPDSRVRKGQPRYPGARACIQQYLVETSSLSVDLSTYVIASSLSLQLKPHDASIDVRRAACDISSNPEDQPLEKRIVDSFFDLEDPDALTVVVLGLRDTLTMSKAPLDAVVIVHLIEMITCEVLYHRQAAHPGSQNGFSGLILPYSWARLLSKRYSRAQTARDTSSLDILLEALTTISDELRGSNARWWVAEELLSNKRDIAHILQLRLCWCISLLLVNAQPDGPLGFGDTLIYSLIHIAGHIYEQEREPLYRRFNMVMDQKSCLDVLCETLHHETLVRLSYRRQTPPSWQERPEILTVSFAESNHLANSLQKCLR</sequence>
<evidence type="ECO:0000256" key="4">
    <source>
        <dbReference type="ARBA" id="ARBA00022840"/>
    </source>
</evidence>
<protein>
    <recommendedName>
        <fullName evidence="6">UvrD-like helicase ATP-binding domain-containing protein</fullName>
    </recommendedName>
</protein>
<dbReference type="GO" id="GO:0005524">
    <property type="term" value="F:ATP binding"/>
    <property type="evidence" value="ECO:0007669"/>
    <property type="project" value="UniProtKB-UniRule"/>
</dbReference>
<dbReference type="InterPro" id="IPR027417">
    <property type="entry name" value="P-loop_NTPase"/>
</dbReference>
<gene>
    <name evidence="7" type="ORF">RDB_LOCUS56486</name>
</gene>
<dbReference type="InterPro" id="IPR039904">
    <property type="entry name" value="TRANK1"/>
</dbReference>
<keyword evidence="2 5" id="KW-0378">Hydrolase</keyword>
<dbReference type="Proteomes" id="UP000663888">
    <property type="component" value="Unassembled WGS sequence"/>
</dbReference>
<dbReference type="PANTHER" id="PTHR21529">
    <property type="entry name" value="MAMMARY TURMOR VIRUS RECEPTOR HOMOLOG 1, 2 MTVR1, 2"/>
    <property type="match status" value="1"/>
</dbReference>
<organism evidence="7 8">
    <name type="scientific">Rhizoctonia solani</name>
    <dbReference type="NCBI Taxonomy" id="456999"/>
    <lineage>
        <taxon>Eukaryota</taxon>
        <taxon>Fungi</taxon>
        <taxon>Dikarya</taxon>
        <taxon>Basidiomycota</taxon>
        <taxon>Agaricomycotina</taxon>
        <taxon>Agaricomycetes</taxon>
        <taxon>Cantharellales</taxon>
        <taxon>Ceratobasidiaceae</taxon>
        <taxon>Rhizoctonia</taxon>
    </lineage>
</organism>
<proteinExistence type="predicted"/>
<evidence type="ECO:0000259" key="6">
    <source>
        <dbReference type="PROSITE" id="PS51198"/>
    </source>
</evidence>
<dbReference type="Pfam" id="PF00580">
    <property type="entry name" value="UvrD-helicase"/>
    <property type="match status" value="1"/>
</dbReference>
<keyword evidence="4 5" id="KW-0067">ATP-binding</keyword>
<keyword evidence="3 5" id="KW-0347">Helicase</keyword>
<feature type="domain" description="UvrD-like helicase ATP-binding" evidence="6">
    <location>
        <begin position="174"/>
        <end position="541"/>
    </location>
</feature>
<feature type="binding site" evidence="5">
    <location>
        <begin position="195"/>
        <end position="202"/>
    </location>
    <ligand>
        <name>ATP</name>
        <dbReference type="ChEBI" id="CHEBI:30616"/>
    </ligand>
</feature>
<dbReference type="Pfam" id="PF13361">
    <property type="entry name" value="UvrD_C"/>
    <property type="match status" value="1"/>
</dbReference>
<dbReference type="PROSITE" id="PS51198">
    <property type="entry name" value="UVRD_HELICASE_ATP_BIND"/>
    <property type="match status" value="1"/>
</dbReference>
<evidence type="ECO:0000313" key="8">
    <source>
        <dbReference type="Proteomes" id="UP000663888"/>
    </source>
</evidence>
<dbReference type="EMBL" id="CAJMWX010001020">
    <property type="protein sequence ID" value="CAE6444861.1"/>
    <property type="molecule type" value="Genomic_DNA"/>
</dbReference>
<dbReference type="InterPro" id="IPR014017">
    <property type="entry name" value="DNA_helicase_UvrD-like_C"/>
</dbReference>
<evidence type="ECO:0000256" key="3">
    <source>
        <dbReference type="ARBA" id="ARBA00022806"/>
    </source>
</evidence>
<dbReference type="InterPro" id="IPR014016">
    <property type="entry name" value="UvrD-like_ATP-bd"/>
</dbReference>
<evidence type="ECO:0000256" key="5">
    <source>
        <dbReference type="PROSITE-ProRule" id="PRU00560"/>
    </source>
</evidence>
<evidence type="ECO:0000256" key="1">
    <source>
        <dbReference type="ARBA" id="ARBA00022741"/>
    </source>
</evidence>
<evidence type="ECO:0000256" key="2">
    <source>
        <dbReference type="ARBA" id="ARBA00022801"/>
    </source>
</evidence>
<dbReference type="PANTHER" id="PTHR21529:SF4">
    <property type="entry name" value="TPR AND ANKYRIN REPEAT-CONTAINING PROTEIN 1"/>
    <property type="match status" value="1"/>
</dbReference>
<name>A0A8H3B0A8_9AGAM</name>
<comment type="caution">
    <text evidence="7">The sequence shown here is derived from an EMBL/GenBank/DDBJ whole genome shotgun (WGS) entry which is preliminary data.</text>
</comment>
<reference evidence="7" key="1">
    <citation type="submission" date="2021-01" db="EMBL/GenBank/DDBJ databases">
        <authorList>
            <person name="Kaushik A."/>
        </authorList>
    </citation>
    <scope>NUCLEOTIDE SEQUENCE</scope>
    <source>
        <strain evidence="7">AG4-R118</strain>
    </source>
</reference>